<proteinExistence type="predicted"/>
<organism evidence="1">
    <name type="scientific">CrAss-like virus sp. ctelJ1</name>
    <dbReference type="NCBI Taxonomy" id="2825838"/>
    <lineage>
        <taxon>Viruses</taxon>
        <taxon>Duplodnaviria</taxon>
        <taxon>Heunggongvirae</taxon>
        <taxon>Uroviricota</taxon>
        <taxon>Caudoviricetes</taxon>
        <taxon>Crassvirales</taxon>
    </lineage>
</organism>
<name>A0A8S5V2F4_9CAUD</name>
<reference evidence="1" key="1">
    <citation type="journal article" date="2021" name="Proc. Natl. Acad. Sci. U.S.A.">
        <title>A Catalog of Tens of Thousands of Viruses from Human Metagenomes Reveals Hidden Associations with Chronic Diseases.</title>
        <authorList>
            <person name="Tisza M.J."/>
            <person name="Buck C.B."/>
        </authorList>
    </citation>
    <scope>NUCLEOTIDE SEQUENCE</scope>
    <source>
        <strain evidence="1">CtelJ1</strain>
    </source>
</reference>
<accession>A0A8S5V2F4</accession>
<dbReference type="EMBL" id="BK016184">
    <property type="protein sequence ID" value="DAG00897.1"/>
    <property type="molecule type" value="Genomic_DNA"/>
</dbReference>
<sequence>MDTGRFKILKYNGEGVEPGAFDGTGTGDLPLVISANKSKDRSVVKQQMTLQGSEGELPQVIELQQEFVPLFVDNSLTEKRQVVGYLEPYSFEFSGLCNGPYIRYRFANGDNWETYSNNFDGSIINQDNPDNTLKLCGTKFSESTYTVADDNYYSGGSSKYMWSMSFGYTEGDNNSWNGTPNTVYGFEPGYHYFYIDTSDQPFTDDLTSSDYITAICGVYVDTPVPTVNLHWKRVSEDQLQYWVTSESHAGSMDVRVMLNNQVFTCTLVNGATTSEKYTTSYTTSSAVNPAILSSTEELITFQSTKITQEAEVLVNSISINGSEFVYGNSEIQAALSPANTTQRNINWFILSGFDYATLTPNTDDPSICNISFKAPGGMVTVMARSADNKNISDARQFSVYSSSTGDWNINGEKVVNNVRNSATYSISWLNGTDATDYAWSIGLGQSYASINNDGVLTVNPGADNSTVIIRCSVNSTYRKYVVTVTYVPAEITFGRENIHLSCDYGSFKLPYKYTGITNPIVTVVGNMILTTDVEDNSNVITFNYVTNPEQYAKTLTITVTGTRTDGLGEYSKSTTIIQDSFAAYLTPYWSLKALETIRANETSLIPNITDQNNIGYQVVSDADWINPVDSGTSSPVYRLDFSHNESLYARNGVVRLVDKKMSYNVGSVIKED</sequence>
<evidence type="ECO:0000313" key="1">
    <source>
        <dbReference type="EMBL" id="DAG00897.1"/>
    </source>
</evidence>
<protein>
    <submittedName>
        <fullName evidence="1">Uncharacterized protein</fullName>
    </submittedName>
</protein>